<organism evidence="1 2">
    <name type="scientific">Protea cynaroides</name>
    <dbReference type="NCBI Taxonomy" id="273540"/>
    <lineage>
        <taxon>Eukaryota</taxon>
        <taxon>Viridiplantae</taxon>
        <taxon>Streptophyta</taxon>
        <taxon>Embryophyta</taxon>
        <taxon>Tracheophyta</taxon>
        <taxon>Spermatophyta</taxon>
        <taxon>Magnoliopsida</taxon>
        <taxon>Proteales</taxon>
        <taxon>Proteaceae</taxon>
        <taxon>Protea</taxon>
    </lineage>
</organism>
<dbReference type="Proteomes" id="UP001141806">
    <property type="component" value="Unassembled WGS sequence"/>
</dbReference>
<evidence type="ECO:0000313" key="2">
    <source>
        <dbReference type="Proteomes" id="UP001141806"/>
    </source>
</evidence>
<keyword evidence="2" id="KW-1185">Reference proteome</keyword>
<dbReference type="EMBL" id="JAMYWD010000003">
    <property type="protein sequence ID" value="KAJ4975135.1"/>
    <property type="molecule type" value="Genomic_DNA"/>
</dbReference>
<gene>
    <name evidence="1" type="ORF">NE237_000241</name>
</gene>
<evidence type="ECO:0000313" key="1">
    <source>
        <dbReference type="EMBL" id="KAJ4975135.1"/>
    </source>
</evidence>
<dbReference type="AlphaFoldDB" id="A0A9Q0QXA7"/>
<comment type="caution">
    <text evidence="1">The sequence shown here is derived from an EMBL/GenBank/DDBJ whole genome shotgun (WGS) entry which is preliminary data.</text>
</comment>
<reference evidence="1" key="1">
    <citation type="journal article" date="2023" name="Plant J.">
        <title>The genome of the king protea, Protea cynaroides.</title>
        <authorList>
            <person name="Chang J."/>
            <person name="Duong T.A."/>
            <person name="Schoeman C."/>
            <person name="Ma X."/>
            <person name="Roodt D."/>
            <person name="Barker N."/>
            <person name="Li Z."/>
            <person name="Van de Peer Y."/>
            <person name="Mizrachi E."/>
        </authorList>
    </citation>
    <scope>NUCLEOTIDE SEQUENCE</scope>
    <source>
        <tissue evidence="1">Young leaves</tissue>
    </source>
</reference>
<sequence length="238" mass="26739">MDGTLIPVLLCQSDPYKLCCVSVCIELALAKGQSQSELTYPGQSYSIPITLILVILPFRSFFATRTKEGRGNEGRTQRTPIIVPADKALTSYRRICFQHLLIISNNLALICTTSGGKTTAITRAAISSVDLITFPDTAAEELQLFLILPWNHCGKDRYPTEGNLENLLESFFNEHATSAFDFAHRILLEALSLIWKCNDGEDRDRDIFLFSQENSVEVTESWLVQEKESYGEQGIMEY</sequence>
<name>A0A9Q0QXA7_9MAGN</name>
<protein>
    <submittedName>
        <fullName evidence="1">Uncharacterized protein</fullName>
    </submittedName>
</protein>
<accession>A0A9Q0QXA7</accession>
<proteinExistence type="predicted"/>